<feature type="compositionally biased region" description="Low complexity" evidence="10">
    <location>
        <begin position="1632"/>
        <end position="1647"/>
    </location>
</feature>
<feature type="repeat" description="TPR" evidence="9">
    <location>
        <begin position="1398"/>
        <end position="1431"/>
    </location>
</feature>
<evidence type="ECO:0000313" key="13">
    <source>
        <dbReference type="Proteomes" id="UP001318040"/>
    </source>
</evidence>
<proteinExistence type="inferred from homology"/>
<evidence type="ECO:0000256" key="9">
    <source>
        <dbReference type="PROSITE-ProRule" id="PRU00339"/>
    </source>
</evidence>
<dbReference type="Gene3D" id="1.25.40.20">
    <property type="entry name" value="Ankyrin repeat-containing domain"/>
    <property type="match status" value="2"/>
</dbReference>
<dbReference type="GO" id="GO:0098794">
    <property type="term" value="C:postsynapse"/>
    <property type="evidence" value="ECO:0007669"/>
    <property type="project" value="UniProtKB-SubCell"/>
</dbReference>
<feature type="repeat" description="ANK" evidence="8">
    <location>
        <begin position="1023"/>
        <end position="1055"/>
    </location>
</feature>
<evidence type="ECO:0000259" key="11">
    <source>
        <dbReference type="Pfam" id="PF25520"/>
    </source>
</evidence>
<feature type="repeat" description="ANK" evidence="8">
    <location>
        <begin position="1272"/>
        <end position="1304"/>
    </location>
</feature>
<feature type="region of interest" description="Disordered" evidence="10">
    <location>
        <begin position="1632"/>
        <end position="1794"/>
    </location>
</feature>
<feature type="region of interest" description="Disordered" evidence="10">
    <location>
        <begin position="2079"/>
        <end position="2124"/>
    </location>
</feature>
<keyword evidence="5 8" id="KW-0040">ANK repeat</keyword>
<dbReference type="InterPro" id="IPR011990">
    <property type="entry name" value="TPR-like_helical_dom_sf"/>
</dbReference>
<name>A0AAJ7WMJ3_PETMA</name>
<feature type="domain" description="TANC1/2-like winged helix" evidence="12">
    <location>
        <begin position="838"/>
        <end position="952"/>
    </location>
</feature>
<organism evidence="13 14">
    <name type="scientific">Petromyzon marinus</name>
    <name type="common">Sea lamprey</name>
    <dbReference type="NCBI Taxonomy" id="7757"/>
    <lineage>
        <taxon>Eukaryota</taxon>
        <taxon>Metazoa</taxon>
        <taxon>Chordata</taxon>
        <taxon>Craniata</taxon>
        <taxon>Vertebrata</taxon>
        <taxon>Cyclostomata</taxon>
        <taxon>Hyperoartia</taxon>
        <taxon>Petromyzontiformes</taxon>
        <taxon>Petromyzontidae</taxon>
        <taxon>Petromyzon</taxon>
    </lineage>
</organism>
<dbReference type="InterPro" id="IPR002110">
    <property type="entry name" value="Ankyrin_rpt"/>
</dbReference>
<feature type="region of interest" description="Disordered" evidence="10">
    <location>
        <begin position="158"/>
        <end position="294"/>
    </location>
</feature>
<dbReference type="Gene3D" id="1.25.40.10">
    <property type="entry name" value="Tetratricopeptide repeat domain"/>
    <property type="match status" value="1"/>
</dbReference>
<dbReference type="Pfam" id="PF12796">
    <property type="entry name" value="Ank_2"/>
    <property type="match status" value="4"/>
</dbReference>
<evidence type="ECO:0000259" key="12">
    <source>
        <dbReference type="Pfam" id="PF25521"/>
    </source>
</evidence>
<comment type="subcellular location">
    <subcellularLocation>
        <location evidence="6">Postsynapse</location>
    </subcellularLocation>
</comment>
<dbReference type="Pfam" id="PF25520">
    <property type="entry name" value="AAA_lid_TANC1"/>
    <property type="match status" value="1"/>
</dbReference>
<evidence type="ECO:0000256" key="4">
    <source>
        <dbReference type="ARBA" id="ARBA00023018"/>
    </source>
</evidence>
<feature type="domain" description="TANC1/2-like winged helix" evidence="12">
    <location>
        <begin position="756"/>
        <end position="795"/>
    </location>
</feature>
<feature type="repeat" description="ANK" evidence="8">
    <location>
        <begin position="1206"/>
        <end position="1238"/>
    </location>
</feature>
<evidence type="ECO:0000256" key="2">
    <source>
        <dbReference type="ARBA" id="ARBA00022737"/>
    </source>
</evidence>
<feature type="compositionally biased region" description="Low complexity" evidence="10">
    <location>
        <begin position="171"/>
        <end position="194"/>
    </location>
</feature>
<evidence type="ECO:0000256" key="5">
    <source>
        <dbReference type="ARBA" id="ARBA00023043"/>
    </source>
</evidence>
<dbReference type="Proteomes" id="UP001318040">
    <property type="component" value="Chromosome 4"/>
</dbReference>
<evidence type="ECO:0000256" key="7">
    <source>
        <dbReference type="ARBA" id="ARBA00038259"/>
    </source>
</evidence>
<feature type="repeat" description="ANK" evidence="8">
    <location>
        <begin position="1239"/>
        <end position="1271"/>
    </location>
</feature>
<feature type="region of interest" description="Disordered" evidence="10">
    <location>
        <begin position="1985"/>
        <end position="2030"/>
    </location>
</feature>
<dbReference type="SUPFAM" id="SSF52540">
    <property type="entry name" value="P-loop containing nucleoside triphosphate hydrolases"/>
    <property type="match status" value="1"/>
</dbReference>
<keyword evidence="4" id="KW-0770">Synapse</keyword>
<dbReference type="InterPro" id="IPR058018">
    <property type="entry name" value="AAA_lid_TANC1/2"/>
</dbReference>
<dbReference type="SMART" id="SM00028">
    <property type="entry name" value="TPR"/>
    <property type="match status" value="3"/>
</dbReference>
<feature type="domain" description="TANC1/2-like AAA+ ATPase lid" evidence="11">
    <location>
        <begin position="659"/>
        <end position="754"/>
    </location>
</feature>
<evidence type="ECO:0000256" key="6">
    <source>
        <dbReference type="ARBA" id="ARBA00034110"/>
    </source>
</evidence>
<dbReference type="PANTHER" id="PTHR24166">
    <property type="entry name" value="ROLLING PEBBLES, ISOFORM B"/>
    <property type="match status" value="1"/>
</dbReference>
<dbReference type="PROSITE" id="PS50297">
    <property type="entry name" value="ANK_REP_REGION"/>
    <property type="match status" value="6"/>
</dbReference>
<keyword evidence="3 9" id="KW-0802">TPR repeat</keyword>
<dbReference type="PRINTS" id="PR01415">
    <property type="entry name" value="ANKYRIN"/>
</dbReference>
<feature type="compositionally biased region" description="Basic and acidic residues" evidence="10">
    <location>
        <begin position="1726"/>
        <end position="1735"/>
    </location>
</feature>
<protein>
    <submittedName>
        <fullName evidence="14">Protein TANC1-like isoform X1</fullName>
    </submittedName>
</protein>
<comment type="similarity">
    <text evidence="7">Belongs to the TANC family.</text>
</comment>
<feature type="compositionally biased region" description="Low complexity" evidence="10">
    <location>
        <begin position="1947"/>
        <end position="1961"/>
    </location>
</feature>
<dbReference type="PANTHER" id="PTHR24166:SF55">
    <property type="entry name" value="ROLLING PEBBLES, ISOFORM B"/>
    <property type="match status" value="1"/>
</dbReference>
<sequence>MFRENLKTILDGALSRKKNTAGDLYGDHYGSVSDVLGAGGGAGGVEVGAGVGRSGRGISMSLPSSPMLPRQPRAVLGPPPLGAARPPVPAQKPKYAEVPRVPESAKLGPAIATEIKEGAGLFLHDAEKECSVQETADALMTRLGLLLGSKAAACSVPERADTKPSAVSGISPCSTLTSGSPSPGTGSPCSTLHGGPAGGSKPTPPSKGSPYSSVGSASSTLESKDSGIIATITSSSENVERSGCSLERSKEESGEGGDGGSTGTSPWHHPGQAGPQGEPTGAAGTRPSVCSQSLSRTLEGAAGATQLPMQEAVSAHMMPRPNSVAATSSAKLEDLSYLDEQRCTPLRTSIRMPRQQAAAGRLQQELRARFYPFQPPEAVLKPLLFEVPSITADSVFVGRDWLFHEVEVALCSADSQRSRGAMVAGDIGFGKTALVSRLVALSSHGNRMRQIVSSSSNPAPRGADSLQELSLTYTPQPSPHSSSASLVSTGSCPSTPELRRLREGAVTRLAARVVSYHYCQADNAYTCLVPEFVHSTAALLCRSPQLPAYRELLMREPHALPVLSLRSCVQDPAAAFRRGILEPLSTLRRERRIPEENFIILIDGLNEAEFHKPDYGDTITSFLAKMLPRFPVWLKLVVTVRSKLQAIVEAFPFHTVSLDGFGEREEISADLQAYVSSRVQSSCEIQQNVSLGTGRLDTIALGRLGGHLCSLSRGSFLYLRLTLDLIEWGHLVLKSSSYKVVPVSLAELYLLQCNMRFPTTSAFERVLPLLNVALASLHPLTDEQAFRAVAAGWVAPRATAVSASSGRSRRAGSELDEVTPADERRQDEQQAAAVAGMAPPLSWEDFQARMEMLSAFLVRRRDGTRMFCHPSFREWLTWRTGEGQSTKFLCDPRSGHALLAFLFSRQDSKLNRQQTIELGHHILKARIYKGLSKRLGVSSSVLQALWVAFSTDGLSTALASLRNLYTPNVKVSRLLIQAGADVNHRTEALGNAPILCVYSYLGYQDMESVLLEMGADPNLASESGMSALCYAASSGHLGIVRMLTRKGAKVDHVDRAGQCALVHAGLRGHLDIMIHLLQAEWTLTGRQPGPVQRYQAVQQALTATASSGHVEVVSYLLDMLPDWDVEDLGRPHIDSFDTLWGETALTAAATQGRLEICRLLLEWGANASQASRQGVVPVFGAVRKGHWQVVELLLSHGVDVNVTDRQGRTPLMVSSSEGHLQTAAFLHSQGASVAAVDREGLSALSWACLKGRLPVVRFLLENGAAIEHADKSGRTPLDLAAFYGDENVIDCLIEHGASIDHTDNSGMSPLDRAIGCRNSSVVVALLRKGARLGPAAWAMATSKADVLIVLLNKLIEEGNSLYKKGRMKEAAQRYQYALKKLPREALSEDQQNFTDLKVTVFLNLSRCRRKMNDFGIAEEFATKALELKPDSFEAFYARARAKRSSRQFSEALLDLREAVRLCPGNREIQRLLMRVEEECRTLSQSQHQLRRAAPLRAASIGGGSAGLSGWLASIERPGGSAQGALEADRLSSASTSRTGGNVDRPGKHRLGRSESETSGSANAERLQRGGVTRPAPHWPVSQTGPSGVAKGSSEATGLVDGAELAAWLDGSGSQPRARAGITEGAGLALRRASGPAAAQAGPSGNAADNVGPQSAQPEMESDPEEDDDPSLGMDEENENAEGDNEDEDDDSTTSSPILRQAPGSPRSKHCSEESPPSSVSIPGHNEAWRPRKEPKSGSASLSSSSLSSVTSSSSSSTSSSLSSPANTQRDPHSIKPALEGICPPPLPPKTRGGSVKKTVMVERPELCGDACLSSPCQLQHQDGFPEPITVEQGLPLQTARAQIVKTRQVCGTPVHSGVVGVGPRAVLTPSPLSLVTNGSEWPGSGGNSAATSLERIARQLDGPQPQSSMPSSTTTGPTETSTVPAEVSHTQRVGLSPLPSPGPHLKTSASSSSLTSTASSSDGDRPHALGCLRNLAHDRHARADRSSEFHAWPQESLGRKPRTTPFMGIKDKTARTHQGRGTGTLSPAPSTVAHAEGASMLQGIGQLSRPCRVATTYNCGVPNSPPGGTAIVLNGTQDPRLQRPTLGVPEGSCRNAAQDGGDPSRAAPPMLPAKPKRSYVESNV</sequence>
<feature type="compositionally biased region" description="Low complexity" evidence="10">
    <location>
        <begin position="208"/>
        <end position="219"/>
    </location>
</feature>
<feature type="region of interest" description="Disordered" evidence="10">
    <location>
        <begin position="1901"/>
        <end position="1969"/>
    </location>
</feature>
<feature type="region of interest" description="Disordered" evidence="10">
    <location>
        <begin position="471"/>
        <end position="495"/>
    </location>
</feature>
<feature type="repeat" description="ANK" evidence="8">
    <location>
        <begin position="1173"/>
        <end position="1205"/>
    </location>
</feature>
<dbReference type="PROSITE" id="PS50005">
    <property type="entry name" value="TPR"/>
    <property type="match status" value="1"/>
</dbReference>
<dbReference type="Pfam" id="PF25521">
    <property type="entry name" value="WHD_TANC1"/>
    <property type="match status" value="2"/>
</dbReference>
<dbReference type="SUPFAM" id="SSF48452">
    <property type="entry name" value="TPR-like"/>
    <property type="match status" value="1"/>
</dbReference>
<keyword evidence="2" id="KW-0677">Repeat</keyword>
<feature type="region of interest" description="Disordered" evidence="10">
    <location>
        <begin position="1522"/>
        <end position="1595"/>
    </location>
</feature>
<gene>
    <name evidence="14" type="primary">LOC116938675</name>
</gene>
<dbReference type="SMART" id="SM00248">
    <property type="entry name" value="ANK"/>
    <property type="match status" value="10"/>
</dbReference>
<keyword evidence="1" id="KW-0597">Phosphoprotein</keyword>
<feature type="repeat" description="ANK" evidence="8">
    <location>
        <begin position="1140"/>
        <end position="1172"/>
    </location>
</feature>
<dbReference type="InterPro" id="IPR027417">
    <property type="entry name" value="P-loop_NTPase"/>
</dbReference>
<dbReference type="PROSITE" id="PS50088">
    <property type="entry name" value="ANK_REPEAT"/>
    <property type="match status" value="6"/>
</dbReference>
<dbReference type="InterPro" id="IPR019734">
    <property type="entry name" value="TPR_rpt"/>
</dbReference>
<evidence type="ECO:0000256" key="10">
    <source>
        <dbReference type="SAM" id="MobiDB-lite"/>
    </source>
</evidence>
<dbReference type="RefSeq" id="XP_032802028.1">
    <property type="nucleotide sequence ID" value="XM_032946137.1"/>
</dbReference>
<evidence type="ECO:0000256" key="8">
    <source>
        <dbReference type="PROSITE-ProRule" id="PRU00023"/>
    </source>
</evidence>
<feature type="compositionally biased region" description="Low complexity" evidence="10">
    <location>
        <begin position="1736"/>
        <end position="1763"/>
    </location>
</feature>
<keyword evidence="13" id="KW-1185">Reference proteome</keyword>
<evidence type="ECO:0000256" key="3">
    <source>
        <dbReference type="ARBA" id="ARBA00022803"/>
    </source>
</evidence>
<accession>A0AAJ7WMJ3</accession>
<feature type="compositionally biased region" description="Acidic residues" evidence="10">
    <location>
        <begin position="1659"/>
        <end position="1691"/>
    </location>
</feature>
<dbReference type="KEGG" id="pmrn:116938675"/>
<feature type="compositionally biased region" description="Low complexity" evidence="10">
    <location>
        <begin position="479"/>
        <end position="488"/>
    </location>
</feature>
<reference evidence="14" key="1">
    <citation type="submission" date="2025-08" db="UniProtKB">
        <authorList>
            <consortium name="RefSeq"/>
        </authorList>
    </citation>
    <scope>IDENTIFICATION</scope>
    <source>
        <tissue evidence="14">Sperm</tissue>
    </source>
</reference>
<feature type="compositionally biased region" description="Low complexity" evidence="10">
    <location>
        <begin position="1903"/>
        <end position="1924"/>
    </location>
</feature>
<evidence type="ECO:0000313" key="14">
    <source>
        <dbReference type="RefSeq" id="XP_032802028.1"/>
    </source>
</evidence>
<evidence type="ECO:0000256" key="1">
    <source>
        <dbReference type="ARBA" id="ARBA00022553"/>
    </source>
</evidence>
<dbReference type="InterPro" id="IPR058056">
    <property type="entry name" value="WH_TANC1/2"/>
</dbReference>
<feature type="region of interest" description="Disordered" evidence="10">
    <location>
        <begin position="804"/>
        <end position="828"/>
    </location>
</feature>
<dbReference type="SUPFAM" id="SSF48403">
    <property type="entry name" value="Ankyrin repeat"/>
    <property type="match status" value="1"/>
</dbReference>
<dbReference type="InterPro" id="IPR036770">
    <property type="entry name" value="Ankyrin_rpt-contain_sf"/>
</dbReference>
<dbReference type="InterPro" id="IPR050889">
    <property type="entry name" value="Dendritic_Spine_Reg/Scaffold"/>
</dbReference>